<name>A0ACC7P0Q1_9BACL</name>
<accession>A0ACC7P0Q1</accession>
<proteinExistence type="predicted"/>
<gene>
    <name evidence="1" type="ORF">ACI1P1_06140</name>
</gene>
<comment type="caution">
    <text evidence="1">The sequence shown here is derived from an EMBL/GenBank/DDBJ whole genome shotgun (WGS) entry which is preliminary data.</text>
</comment>
<protein>
    <submittedName>
        <fullName evidence="1">Sugar phosphate isomerase/epimerase family protein</fullName>
    </submittedName>
</protein>
<keyword evidence="1" id="KW-0413">Isomerase</keyword>
<dbReference type="Proteomes" id="UP001631969">
    <property type="component" value="Unassembled WGS sequence"/>
</dbReference>
<evidence type="ECO:0000313" key="1">
    <source>
        <dbReference type="EMBL" id="MFM9327882.1"/>
    </source>
</evidence>
<dbReference type="EMBL" id="JBJURJ010000003">
    <property type="protein sequence ID" value="MFM9327882.1"/>
    <property type="molecule type" value="Genomic_DNA"/>
</dbReference>
<keyword evidence="2" id="KW-1185">Reference proteome</keyword>
<reference evidence="1" key="1">
    <citation type="submission" date="2024-12" db="EMBL/GenBank/DDBJ databases">
        <authorList>
            <person name="Wu N."/>
        </authorList>
    </citation>
    <scope>NUCLEOTIDE SEQUENCE</scope>
    <source>
        <strain evidence="1">P15</strain>
    </source>
</reference>
<evidence type="ECO:0000313" key="2">
    <source>
        <dbReference type="Proteomes" id="UP001631969"/>
    </source>
</evidence>
<organism evidence="1 2">
    <name type="scientific">Paenibacillus mesotrionivorans</name>
    <dbReference type="NCBI Taxonomy" id="3160968"/>
    <lineage>
        <taxon>Bacteria</taxon>
        <taxon>Bacillati</taxon>
        <taxon>Bacillota</taxon>
        <taxon>Bacilli</taxon>
        <taxon>Bacillales</taxon>
        <taxon>Paenibacillaceae</taxon>
        <taxon>Paenibacillus</taxon>
    </lineage>
</organism>
<sequence>MTKILGAQMYTLRDYTNTAEELDATLKKVREIGYTTIQASGIKVALPAEELKAIADSHGLKIVITHTPYSKFVDELDTLIKDHHTLGCGIAGLGGLPTEFRSAEGYPAFARKFSAIADELGKNGLKFSYHNHHFEFQKFNGKFGMDVLVEETNPETFMFTLDTYWLQYGGVDPVQWIRKLAGRVDAIHFKDLAIIDDKQIMSEVMEGNLSWPEIFKASEEAKVKWYLIERDAGPTEAFDSLTISYNNLKKEGFA</sequence>